<accession>A0A420J054</accession>
<dbReference type="AlphaFoldDB" id="A0A420J054"/>
<dbReference type="EMBL" id="MCBS01019659">
    <property type="protein sequence ID" value="RKF80128.1"/>
    <property type="molecule type" value="Genomic_DNA"/>
</dbReference>
<name>A0A420J054_9PEZI</name>
<reference evidence="2 3" key="1">
    <citation type="journal article" date="2018" name="BMC Genomics">
        <title>Comparative genome analyses reveal sequence features reflecting distinct modes of host-adaptation between dicot and monocot powdery mildew.</title>
        <authorList>
            <person name="Wu Y."/>
            <person name="Ma X."/>
            <person name="Pan Z."/>
            <person name="Kale S.D."/>
            <person name="Song Y."/>
            <person name="King H."/>
            <person name="Zhang Q."/>
            <person name="Presley C."/>
            <person name="Deng X."/>
            <person name="Wei C.I."/>
            <person name="Xiao S."/>
        </authorList>
    </citation>
    <scope>NUCLEOTIDE SEQUENCE [LARGE SCALE GENOMIC DNA]</scope>
    <source>
        <strain evidence="2">UMSG1</strain>
    </source>
</reference>
<feature type="compositionally biased region" description="Basic and acidic residues" evidence="1">
    <location>
        <begin position="51"/>
        <end position="63"/>
    </location>
</feature>
<comment type="caution">
    <text evidence="2">The sequence shown here is derived from an EMBL/GenBank/DDBJ whole genome shotgun (WGS) entry which is preliminary data.</text>
</comment>
<organism evidence="2 3">
    <name type="scientific">Golovinomyces cichoracearum</name>
    <dbReference type="NCBI Taxonomy" id="62708"/>
    <lineage>
        <taxon>Eukaryota</taxon>
        <taxon>Fungi</taxon>
        <taxon>Dikarya</taxon>
        <taxon>Ascomycota</taxon>
        <taxon>Pezizomycotina</taxon>
        <taxon>Leotiomycetes</taxon>
        <taxon>Erysiphales</taxon>
        <taxon>Erysiphaceae</taxon>
        <taxon>Golovinomyces</taxon>
    </lineage>
</organism>
<dbReference type="Proteomes" id="UP000285326">
    <property type="component" value="Unassembled WGS sequence"/>
</dbReference>
<protein>
    <submittedName>
        <fullName evidence="2">Uncharacterized protein</fullName>
    </submittedName>
</protein>
<gene>
    <name evidence="2" type="ORF">GcM1_196018</name>
</gene>
<feature type="region of interest" description="Disordered" evidence="1">
    <location>
        <begin position="28"/>
        <end position="64"/>
    </location>
</feature>
<evidence type="ECO:0000313" key="3">
    <source>
        <dbReference type="Proteomes" id="UP000285326"/>
    </source>
</evidence>
<evidence type="ECO:0000256" key="1">
    <source>
        <dbReference type="SAM" id="MobiDB-lite"/>
    </source>
</evidence>
<sequence length="132" mass="15352">MLLRKNPISTYIAESYLEVNFNNRRFKDSYRSREGSRSGSRHKGLLSTGRESPHDVTGSDKNKQGLFKFGNKCYVCGQEDCRAWKHNKDQRHNAKKRWESRSHTYITESLDAKDVEDEKEATLSGYWVNKGC</sequence>
<evidence type="ECO:0000313" key="2">
    <source>
        <dbReference type="EMBL" id="RKF80128.1"/>
    </source>
</evidence>
<proteinExistence type="predicted"/>